<accession>A0A1I7ZLL5</accession>
<feature type="region of interest" description="Disordered" evidence="1">
    <location>
        <begin position="32"/>
        <end position="63"/>
    </location>
</feature>
<dbReference type="Proteomes" id="UP000095287">
    <property type="component" value="Unplaced"/>
</dbReference>
<name>A0A1I7ZLL5_9BILA</name>
<dbReference type="WBParaSite" id="L893_g27646.t1">
    <property type="protein sequence ID" value="L893_g27646.t1"/>
    <property type="gene ID" value="L893_g27646"/>
</dbReference>
<sequence>MRLAPESTLRIKRRWLYQRVAWSLLQSVKKSPGDMQLRSDSSSIPAVAQASAEGGRMSIGDQNGAAPQLVTFIS</sequence>
<protein>
    <submittedName>
        <fullName evidence="3">Uncharacterized protein</fullName>
    </submittedName>
</protein>
<evidence type="ECO:0000313" key="3">
    <source>
        <dbReference type="WBParaSite" id="L893_g27646.t1"/>
    </source>
</evidence>
<reference evidence="3" key="1">
    <citation type="submission" date="2016-11" db="UniProtKB">
        <authorList>
            <consortium name="WormBaseParasite"/>
        </authorList>
    </citation>
    <scope>IDENTIFICATION</scope>
</reference>
<evidence type="ECO:0000256" key="1">
    <source>
        <dbReference type="SAM" id="MobiDB-lite"/>
    </source>
</evidence>
<proteinExistence type="predicted"/>
<evidence type="ECO:0000313" key="2">
    <source>
        <dbReference type="Proteomes" id="UP000095287"/>
    </source>
</evidence>
<dbReference type="AlphaFoldDB" id="A0A1I7ZLL5"/>
<keyword evidence="2" id="KW-1185">Reference proteome</keyword>
<organism evidence="2 3">
    <name type="scientific">Steinernema glaseri</name>
    <dbReference type="NCBI Taxonomy" id="37863"/>
    <lineage>
        <taxon>Eukaryota</taxon>
        <taxon>Metazoa</taxon>
        <taxon>Ecdysozoa</taxon>
        <taxon>Nematoda</taxon>
        <taxon>Chromadorea</taxon>
        <taxon>Rhabditida</taxon>
        <taxon>Tylenchina</taxon>
        <taxon>Panagrolaimomorpha</taxon>
        <taxon>Strongyloidoidea</taxon>
        <taxon>Steinernematidae</taxon>
        <taxon>Steinernema</taxon>
    </lineage>
</organism>